<keyword evidence="1" id="KW-0732">Signal</keyword>
<feature type="signal peptide" evidence="1">
    <location>
        <begin position="1"/>
        <end position="22"/>
    </location>
</feature>
<protein>
    <submittedName>
        <fullName evidence="2">Putative secreted protein</fullName>
    </submittedName>
</protein>
<proteinExistence type="predicted"/>
<evidence type="ECO:0000313" key="2">
    <source>
        <dbReference type="EMBL" id="MBW77779.1"/>
    </source>
</evidence>
<name>A0A2M4DJQ9_ANODA</name>
<organism evidence="2">
    <name type="scientific">Anopheles darlingi</name>
    <name type="common">Mosquito</name>
    <dbReference type="NCBI Taxonomy" id="43151"/>
    <lineage>
        <taxon>Eukaryota</taxon>
        <taxon>Metazoa</taxon>
        <taxon>Ecdysozoa</taxon>
        <taxon>Arthropoda</taxon>
        <taxon>Hexapoda</taxon>
        <taxon>Insecta</taxon>
        <taxon>Pterygota</taxon>
        <taxon>Neoptera</taxon>
        <taxon>Endopterygota</taxon>
        <taxon>Diptera</taxon>
        <taxon>Nematocera</taxon>
        <taxon>Culicoidea</taxon>
        <taxon>Culicidae</taxon>
        <taxon>Anophelinae</taxon>
        <taxon>Anopheles</taxon>
    </lineage>
</organism>
<sequence>MINFLVPLLATLTASLSSKGVASRRAARACLGSTNHLECPRYHSPPSGQESEALLQEEEPSFRSIGYNTMHTTNPTEPS</sequence>
<evidence type="ECO:0000256" key="1">
    <source>
        <dbReference type="SAM" id="SignalP"/>
    </source>
</evidence>
<feature type="chain" id="PRO_5014708103" evidence="1">
    <location>
        <begin position="23"/>
        <end position="79"/>
    </location>
</feature>
<reference evidence="2" key="1">
    <citation type="submission" date="2018-01" db="EMBL/GenBank/DDBJ databases">
        <title>An insight into the sialome of Amazonian anophelines.</title>
        <authorList>
            <person name="Ribeiro J.M."/>
            <person name="Scarpassa V."/>
            <person name="Calvo E."/>
        </authorList>
    </citation>
    <scope>NUCLEOTIDE SEQUENCE</scope>
</reference>
<dbReference type="EMBL" id="GGFL01013601">
    <property type="protein sequence ID" value="MBW77779.1"/>
    <property type="molecule type" value="Transcribed_RNA"/>
</dbReference>
<dbReference type="AlphaFoldDB" id="A0A2M4DJQ9"/>
<accession>A0A2M4DJQ9</accession>